<dbReference type="Pfam" id="PF25182">
    <property type="entry name" value="NonGDSL"/>
    <property type="match status" value="1"/>
</dbReference>
<accession>A0A2W5QRI5</accession>
<keyword evidence="3" id="KW-0378">Hydrolase</keyword>
<dbReference type="EMBL" id="QFQD01000078">
    <property type="protein sequence ID" value="PZQ79758.1"/>
    <property type="molecule type" value="Genomic_DNA"/>
</dbReference>
<feature type="region of interest" description="Disordered" evidence="1">
    <location>
        <begin position="250"/>
        <end position="274"/>
    </location>
</feature>
<dbReference type="PROSITE" id="PS51257">
    <property type="entry name" value="PROKAR_LIPOPROTEIN"/>
    <property type="match status" value="1"/>
</dbReference>
<evidence type="ECO:0000256" key="2">
    <source>
        <dbReference type="SAM" id="SignalP"/>
    </source>
</evidence>
<evidence type="ECO:0000313" key="3">
    <source>
        <dbReference type="EMBL" id="PZQ79758.1"/>
    </source>
</evidence>
<protein>
    <submittedName>
        <fullName evidence="3">SGNH/GDSL hydrolase family protein</fullName>
    </submittedName>
</protein>
<dbReference type="InterPro" id="IPR036514">
    <property type="entry name" value="SGNH_hydro_sf"/>
</dbReference>
<sequence length="274" mass="29002">MRHPTVLIAALLSLACAAPASAQGLVPATCPTPKVAAKLPAPLARTAAQLRAGEPVVIVAIGSSSTAGAGATNPAASYPSRLQDALRQRFPGADISVINAGVNGQDAPEMLARFDRDVAAYKPTLVIWQAGVNALFRANGLAEAEGQLREAIARVKALGADLVLVDPQYSPRVLADDDIGPMIRLIDAVAAEQGVDVYHRFALMRDWHESNSLPFEAFLSKDSFHMNDWSYDCFARDLGRVMSANIESQQRAADLTPVTKPATMPAALPARATP</sequence>
<dbReference type="AlphaFoldDB" id="A0A2W5QRI5"/>
<dbReference type="SUPFAM" id="SSF52266">
    <property type="entry name" value="SGNH hydrolase"/>
    <property type="match status" value="1"/>
</dbReference>
<proteinExistence type="predicted"/>
<dbReference type="InterPro" id="IPR051532">
    <property type="entry name" value="Ester_Hydrolysis_Enzymes"/>
</dbReference>
<dbReference type="Gene3D" id="3.40.50.1110">
    <property type="entry name" value="SGNH hydrolase"/>
    <property type="match status" value="1"/>
</dbReference>
<evidence type="ECO:0000256" key="1">
    <source>
        <dbReference type="SAM" id="MobiDB-lite"/>
    </source>
</evidence>
<gene>
    <name evidence="3" type="ORF">DI549_19195</name>
</gene>
<reference evidence="3 4" key="1">
    <citation type="submission" date="2017-08" db="EMBL/GenBank/DDBJ databases">
        <title>Infants hospitalized years apart are colonized by the same room-sourced microbial strains.</title>
        <authorList>
            <person name="Brooks B."/>
            <person name="Olm M.R."/>
            <person name="Firek B.A."/>
            <person name="Baker R."/>
            <person name="Thomas B.C."/>
            <person name="Morowitz M.J."/>
            <person name="Banfield J.F."/>
        </authorList>
    </citation>
    <scope>NUCLEOTIDE SEQUENCE [LARGE SCALE GENOMIC DNA]</scope>
    <source>
        <strain evidence="3">S2_005_001_R2_27</strain>
    </source>
</reference>
<dbReference type="PANTHER" id="PTHR30383:SF5">
    <property type="entry name" value="SGNH HYDROLASE-TYPE ESTERASE DOMAIN-CONTAINING PROTEIN"/>
    <property type="match status" value="1"/>
</dbReference>
<organism evidence="3 4">
    <name type="scientific">Ancylobacter novellus</name>
    <name type="common">Thiobacillus novellus</name>
    <dbReference type="NCBI Taxonomy" id="921"/>
    <lineage>
        <taxon>Bacteria</taxon>
        <taxon>Pseudomonadati</taxon>
        <taxon>Pseudomonadota</taxon>
        <taxon>Alphaproteobacteria</taxon>
        <taxon>Hyphomicrobiales</taxon>
        <taxon>Xanthobacteraceae</taxon>
        <taxon>Ancylobacter</taxon>
    </lineage>
</organism>
<dbReference type="CDD" id="cd00229">
    <property type="entry name" value="SGNH_hydrolase"/>
    <property type="match status" value="1"/>
</dbReference>
<comment type="caution">
    <text evidence="3">The sequence shown here is derived from an EMBL/GenBank/DDBJ whole genome shotgun (WGS) entry which is preliminary data.</text>
</comment>
<dbReference type="PANTHER" id="PTHR30383">
    <property type="entry name" value="THIOESTERASE 1/PROTEASE 1/LYSOPHOSPHOLIPASE L1"/>
    <property type="match status" value="1"/>
</dbReference>
<name>A0A2W5QRI5_ANCNO</name>
<dbReference type="Proteomes" id="UP000248887">
    <property type="component" value="Unassembled WGS sequence"/>
</dbReference>
<feature type="chain" id="PRO_5016055007" evidence="2">
    <location>
        <begin position="23"/>
        <end position="274"/>
    </location>
</feature>
<dbReference type="GO" id="GO:0004622">
    <property type="term" value="F:phosphatidylcholine lysophospholipase activity"/>
    <property type="evidence" value="ECO:0007669"/>
    <property type="project" value="TreeGrafter"/>
</dbReference>
<keyword evidence="2" id="KW-0732">Signal</keyword>
<dbReference type="InterPro" id="IPR057572">
    <property type="entry name" value="NonGDSL"/>
</dbReference>
<evidence type="ECO:0000313" key="4">
    <source>
        <dbReference type="Proteomes" id="UP000248887"/>
    </source>
</evidence>
<feature type="signal peptide" evidence="2">
    <location>
        <begin position="1"/>
        <end position="22"/>
    </location>
</feature>